<dbReference type="OrthoDB" id="2737573at2759"/>
<evidence type="ECO:0000313" key="1">
    <source>
        <dbReference type="EMBL" id="KAF5358911.1"/>
    </source>
</evidence>
<sequence>MDSQFKASYTYRIIISLSGRQPNGCSEEPEDLMTSSLRPHSYNAKRALQRNSDADKEAVITFELGQLRLQACPLERYPLKQTITPGSSTLICPQSLEAKAFPAQKIPFREGQHLFSLTYYHYSKAFSPSEELPSKNYVSTDGIAPRRYEYLGPQPCIAGFLMDPSDGVTQILWWDSFLHMAWSNNETWAVDAQFDETVQSWLPIIQKDMK</sequence>
<evidence type="ECO:0000313" key="2">
    <source>
        <dbReference type="Proteomes" id="UP000559256"/>
    </source>
</evidence>
<gene>
    <name evidence="1" type="ORF">D9758_004805</name>
</gene>
<keyword evidence="2" id="KW-1185">Reference proteome</keyword>
<dbReference type="AlphaFoldDB" id="A0A8H5LIT3"/>
<proteinExistence type="predicted"/>
<name>A0A8H5LIT3_9AGAR</name>
<dbReference type="EMBL" id="JAACJM010000047">
    <property type="protein sequence ID" value="KAF5358911.1"/>
    <property type="molecule type" value="Genomic_DNA"/>
</dbReference>
<reference evidence="1 2" key="1">
    <citation type="journal article" date="2020" name="ISME J.">
        <title>Uncovering the hidden diversity of litter-decomposition mechanisms in mushroom-forming fungi.</title>
        <authorList>
            <person name="Floudas D."/>
            <person name="Bentzer J."/>
            <person name="Ahren D."/>
            <person name="Johansson T."/>
            <person name="Persson P."/>
            <person name="Tunlid A."/>
        </authorList>
    </citation>
    <scope>NUCLEOTIDE SEQUENCE [LARGE SCALE GENOMIC DNA]</scope>
    <source>
        <strain evidence="1 2">CBS 291.85</strain>
    </source>
</reference>
<comment type="caution">
    <text evidence="1">The sequence shown here is derived from an EMBL/GenBank/DDBJ whole genome shotgun (WGS) entry which is preliminary data.</text>
</comment>
<protein>
    <submittedName>
        <fullName evidence="1">Uncharacterized protein</fullName>
    </submittedName>
</protein>
<organism evidence="1 2">
    <name type="scientific">Tetrapyrgos nigripes</name>
    <dbReference type="NCBI Taxonomy" id="182062"/>
    <lineage>
        <taxon>Eukaryota</taxon>
        <taxon>Fungi</taxon>
        <taxon>Dikarya</taxon>
        <taxon>Basidiomycota</taxon>
        <taxon>Agaricomycotina</taxon>
        <taxon>Agaricomycetes</taxon>
        <taxon>Agaricomycetidae</taxon>
        <taxon>Agaricales</taxon>
        <taxon>Marasmiineae</taxon>
        <taxon>Marasmiaceae</taxon>
        <taxon>Tetrapyrgos</taxon>
    </lineage>
</organism>
<accession>A0A8H5LIT3</accession>
<dbReference type="Proteomes" id="UP000559256">
    <property type="component" value="Unassembled WGS sequence"/>
</dbReference>